<accession>I4CD29</accession>
<evidence type="ECO:0000313" key="5">
    <source>
        <dbReference type="Proteomes" id="UP000006055"/>
    </source>
</evidence>
<dbReference type="SUPFAM" id="SSF55073">
    <property type="entry name" value="Nucleotide cyclase"/>
    <property type="match status" value="1"/>
</dbReference>
<dbReference type="eggNOG" id="COG3899">
    <property type="taxonomic scope" value="Bacteria"/>
</dbReference>
<dbReference type="eggNOG" id="COG2114">
    <property type="taxonomic scope" value="Bacteria"/>
</dbReference>
<dbReference type="PANTHER" id="PTHR16305:SF28">
    <property type="entry name" value="GUANYLATE CYCLASE DOMAIN-CONTAINING PROTEIN"/>
    <property type="match status" value="1"/>
</dbReference>
<dbReference type="AlphaFoldDB" id="I4CD29"/>
<evidence type="ECO:0000313" key="4">
    <source>
        <dbReference type="EMBL" id="AFM27470.1"/>
    </source>
</evidence>
<keyword evidence="5" id="KW-1185">Reference proteome</keyword>
<dbReference type="SUPFAM" id="SSF52540">
    <property type="entry name" value="P-loop containing nucleoside triphosphate hydrolases"/>
    <property type="match status" value="1"/>
</dbReference>
<gene>
    <name evidence="4" type="ordered locus">Desti_4856</name>
</gene>
<dbReference type="PROSITE" id="PS50125">
    <property type="entry name" value="GUANYLATE_CYCLASE_2"/>
    <property type="match status" value="1"/>
</dbReference>
<evidence type="ECO:0000256" key="1">
    <source>
        <dbReference type="ARBA" id="ARBA00022741"/>
    </source>
</evidence>
<dbReference type="Gene3D" id="1.25.40.10">
    <property type="entry name" value="Tetratricopeptide repeat domain"/>
    <property type="match status" value="1"/>
</dbReference>
<dbReference type="InterPro" id="IPR027417">
    <property type="entry name" value="P-loop_NTPase"/>
</dbReference>
<feature type="domain" description="Guanylate cyclase" evidence="3">
    <location>
        <begin position="89"/>
        <end position="211"/>
    </location>
</feature>
<dbReference type="Proteomes" id="UP000006055">
    <property type="component" value="Chromosome"/>
</dbReference>
<dbReference type="PANTHER" id="PTHR16305">
    <property type="entry name" value="TESTICULAR SOLUBLE ADENYLYL CYCLASE"/>
    <property type="match status" value="1"/>
</dbReference>
<dbReference type="GO" id="GO:0005524">
    <property type="term" value="F:ATP binding"/>
    <property type="evidence" value="ECO:0007669"/>
    <property type="project" value="UniProtKB-KW"/>
</dbReference>
<proteinExistence type="predicted"/>
<dbReference type="GO" id="GO:0005737">
    <property type="term" value="C:cytoplasm"/>
    <property type="evidence" value="ECO:0007669"/>
    <property type="project" value="TreeGrafter"/>
</dbReference>
<dbReference type="GO" id="GO:0009190">
    <property type="term" value="P:cyclic nucleotide biosynthetic process"/>
    <property type="evidence" value="ECO:0007669"/>
    <property type="project" value="InterPro"/>
</dbReference>
<dbReference type="HOGENOM" id="CLU_004435_3_1_7"/>
<protein>
    <submittedName>
        <fullName evidence="4">Adenylate/guanylate cyclase family protein</fullName>
    </submittedName>
</protein>
<name>I4CD29_DESTA</name>
<dbReference type="Gene3D" id="3.40.50.300">
    <property type="entry name" value="P-loop containing nucleotide triphosphate hydrolases"/>
    <property type="match status" value="1"/>
</dbReference>
<evidence type="ECO:0000256" key="2">
    <source>
        <dbReference type="ARBA" id="ARBA00022840"/>
    </source>
</evidence>
<organism evidence="4 5">
    <name type="scientific">Desulfomonile tiedjei (strain ATCC 49306 / DSM 6799 / DCB-1)</name>
    <dbReference type="NCBI Taxonomy" id="706587"/>
    <lineage>
        <taxon>Bacteria</taxon>
        <taxon>Pseudomonadati</taxon>
        <taxon>Thermodesulfobacteriota</taxon>
        <taxon>Desulfomonilia</taxon>
        <taxon>Desulfomonilales</taxon>
        <taxon>Desulfomonilaceae</taxon>
        <taxon>Desulfomonile</taxon>
    </lineage>
</organism>
<evidence type="ECO:0000259" key="3">
    <source>
        <dbReference type="PROSITE" id="PS50125"/>
    </source>
</evidence>
<dbReference type="InterPro" id="IPR011990">
    <property type="entry name" value="TPR-like_helical_dom_sf"/>
</dbReference>
<dbReference type="KEGG" id="dti:Desti_4856"/>
<dbReference type="GO" id="GO:0035556">
    <property type="term" value="P:intracellular signal transduction"/>
    <property type="evidence" value="ECO:0007669"/>
    <property type="project" value="InterPro"/>
</dbReference>
<dbReference type="InterPro" id="IPR041664">
    <property type="entry name" value="AAA_16"/>
</dbReference>
<dbReference type="Pfam" id="PF00211">
    <property type="entry name" value="Guanylate_cyc"/>
    <property type="match status" value="1"/>
</dbReference>
<reference evidence="5" key="1">
    <citation type="submission" date="2012-06" db="EMBL/GenBank/DDBJ databases">
        <title>Complete sequence of chromosome of Desulfomonile tiedjei DSM 6799.</title>
        <authorList>
            <person name="Lucas S."/>
            <person name="Copeland A."/>
            <person name="Lapidus A."/>
            <person name="Glavina del Rio T."/>
            <person name="Dalin E."/>
            <person name="Tice H."/>
            <person name="Bruce D."/>
            <person name="Goodwin L."/>
            <person name="Pitluck S."/>
            <person name="Peters L."/>
            <person name="Ovchinnikova G."/>
            <person name="Zeytun A."/>
            <person name="Lu M."/>
            <person name="Kyrpides N."/>
            <person name="Mavromatis K."/>
            <person name="Ivanova N."/>
            <person name="Brettin T."/>
            <person name="Detter J.C."/>
            <person name="Han C."/>
            <person name="Larimer F."/>
            <person name="Land M."/>
            <person name="Hauser L."/>
            <person name="Markowitz V."/>
            <person name="Cheng J.-F."/>
            <person name="Hugenholtz P."/>
            <person name="Woyke T."/>
            <person name="Wu D."/>
            <person name="Spring S."/>
            <person name="Schroeder M."/>
            <person name="Brambilla E."/>
            <person name="Klenk H.-P."/>
            <person name="Eisen J.A."/>
        </authorList>
    </citation>
    <scope>NUCLEOTIDE SEQUENCE [LARGE SCALE GENOMIC DNA]</scope>
    <source>
        <strain evidence="5">ATCC 49306 / DSM 6799 / DCB-1</strain>
    </source>
</reference>
<keyword evidence="2" id="KW-0067">ATP-binding</keyword>
<dbReference type="Gene3D" id="3.30.70.1230">
    <property type="entry name" value="Nucleotide cyclase"/>
    <property type="match status" value="1"/>
</dbReference>
<dbReference type="STRING" id="706587.Desti_4856"/>
<dbReference type="SMART" id="SM00028">
    <property type="entry name" value="TPR"/>
    <property type="match status" value="4"/>
</dbReference>
<dbReference type="InterPro" id="IPR001054">
    <property type="entry name" value="A/G_cyclase"/>
</dbReference>
<dbReference type="InterPro" id="IPR019734">
    <property type="entry name" value="TPR_rpt"/>
</dbReference>
<dbReference type="eggNOG" id="COG2888">
    <property type="taxonomic scope" value="Bacteria"/>
</dbReference>
<dbReference type="SUPFAM" id="SSF48452">
    <property type="entry name" value="TPR-like"/>
    <property type="match status" value="2"/>
</dbReference>
<dbReference type="EMBL" id="CP003360">
    <property type="protein sequence ID" value="AFM27470.1"/>
    <property type="molecule type" value="Genomic_DNA"/>
</dbReference>
<dbReference type="OrthoDB" id="222290at2"/>
<keyword evidence="1" id="KW-0547">Nucleotide-binding</keyword>
<dbReference type="GO" id="GO:0004016">
    <property type="term" value="F:adenylate cyclase activity"/>
    <property type="evidence" value="ECO:0007669"/>
    <property type="project" value="TreeGrafter"/>
</dbReference>
<dbReference type="Pfam" id="PF13191">
    <property type="entry name" value="AAA_16"/>
    <property type="match status" value="1"/>
</dbReference>
<dbReference type="CDD" id="cd07302">
    <property type="entry name" value="CHD"/>
    <property type="match status" value="1"/>
</dbReference>
<sequence>MVCRTCGRSIARNLSVCLHCGSAVFVECEHCGHRSLPQHSQCPQCGKSIFQRPTAFGQVNPVGRQFFRLIAGRIFDQKGPTQSEKKLVTLLFADISGYEELSKMLAPEQVFALCEMCFAEMTNHVVFYGGTVGHLEGKGFCAVFGAPLAFEDHAQRACCAALAIQNPVGRKENPVAAQYGLSVEISLGLHSGLMLMEASAHDPVNELSDIESTCDIAYQARCLASPGKIVVSENTRRLAEGFFIFSDIGTECSAGSLQVPFYELAEQVPISNAFDARIQRGLTKFVNRNEELQFLQEAYETSTQGMLFCLSIVADAGVGKSRLLYEFRKRLENGNPRYLELKCQSQGKETPYYPFIPFVRQSFSISGNDESNVIRAKVTQGLAPTLDNDASVVPWILELLSVTESGIETVPVSPESRKYRIMDILKRLILWYSGSGPMVFALEDLHWIDAGSKEFLNYLMQVAHDSRIFMILTYRPEFIAYSNGLVCKQRIDLKPLLEKDSRKMTRILLNTDSIDPNLEDLIIDKTEGVPFFLEEFLTSAKDLKFIKKDRGSYKLAPDFSGVSLPLTVNSAIMARVDKLPRKAKKVLRAASAIEREFSYDLMQKVTRFSDNDLEHCFGALQDSNLIYGDTSGQECVYVFRHALTRDVVYDSISGSEKSNLHVKIGVAIEEVYASKPAEVYAVLTHHYFLGRQYEKAAEFAGKAGKKARRTASFAEAIAYTRKRVECLEKLTPDPHVQAQLIDSRTSLGIYLTQMNNHLEAKKVVDPILHVLESNGVDRKTAQMKIVIGTYYCFVEEDFSRGLKNLEEAIEISENNGDIVSAVSAYGWMGIALSAHGEFFRSLVFLEKALHTNQSLQVLWGVSMVKSLISSLVYNFTGELNLGIRACREAARIAEESGDKLSKGMAFGSLGMAYYYKGDLGAAKEMLSLAASSLERADYYYWEAWAHFFLGSVHSELETYDTAAHHHERSISIMKAVQIMPSCVKLNQLALELIKVRSGHTTVDVKELSRLFYENRFRALQGWMARIIAEILLEADTPKVQEAEMWIRTAIIADSATGMKLHHGRDYVVFGRICSRSNRLAEARDYFHKAAIIFGHCEATGDLKRLPTV</sequence>
<dbReference type="eggNOG" id="COG0457">
    <property type="taxonomic scope" value="Bacteria"/>
</dbReference>
<dbReference type="InterPro" id="IPR029787">
    <property type="entry name" value="Nucleotide_cyclase"/>
</dbReference>